<keyword evidence="2" id="KW-0812">Transmembrane</keyword>
<dbReference type="EMBL" id="NETL01000024">
    <property type="protein sequence ID" value="OTN65819.1"/>
    <property type="molecule type" value="Genomic_DNA"/>
</dbReference>
<dbReference type="Proteomes" id="UP000195012">
    <property type="component" value="Unassembled WGS sequence"/>
</dbReference>
<proteinExistence type="predicted"/>
<feature type="region of interest" description="Disordered" evidence="1">
    <location>
        <begin position="245"/>
        <end position="313"/>
    </location>
</feature>
<evidence type="ECO:0000256" key="1">
    <source>
        <dbReference type="SAM" id="MobiDB-lite"/>
    </source>
</evidence>
<dbReference type="VEuPathDB" id="PlasmoDB:PKNOH_S100058800"/>
<name>A0A1Y3DNS1_PLAKN</name>
<accession>A0A1Y3DNS1</accession>
<dbReference type="Pfam" id="PF12879">
    <property type="entry name" value="SICA_C"/>
    <property type="match status" value="1"/>
</dbReference>
<feature type="compositionally biased region" description="Acidic residues" evidence="1">
    <location>
        <begin position="248"/>
        <end position="271"/>
    </location>
</feature>
<comment type="caution">
    <text evidence="4">The sequence shown here is derived from an EMBL/GenBank/DDBJ whole genome shotgun (WGS) entry which is preliminary data.</text>
</comment>
<dbReference type="InterPro" id="IPR024288">
    <property type="entry name" value="SICA_C"/>
</dbReference>
<evidence type="ECO:0000256" key="2">
    <source>
        <dbReference type="SAM" id="Phobius"/>
    </source>
</evidence>
<feature type="domain" description="Schizont-infected cell agglutination C-terminal" evidence="3">
    <location>
        <begin position="348"/>
        <end position="483"/>
    </location>
</feature>
<feature type="transmembrane region" description="Helical" evidence="2">
    <location>
        <begin position="329"/>
        <end position="350"/>
    </location>
</feature>
<dbReference type="VEuPathDB" id="PlasmoDB:PKA1H_080035300"/>
<gene>
    <name evidence="4" type="ORF">PKNOH_S100058800</name>
</gene>
<evidence type="ECO:0000259" key="3">
    <source>
        <dbReference type="Pfam" id="PF12879"/>
    </source>
</evidence>
<evidence type="ECO:0000313" key="5">
    <source>
        <dbReference type="Proteomes" id="UP000195012"/>
    </source>
</evidence>
<dbReference type="VEuPathDB" id="PlasmoDB:PKNH_0830000"/>
<sequence length="484" mass="53774">MTTYFPNIYFFIKSNEILFQLSSQSMLKMAPTTQTTPSKAKAKDPIDETNRLTRGLTKLSTAFTSDLSSFKDLRLKCEGAVNGITPNPAYQTHQNILCEYITSAVRGTYGNRQSDPGSGVQVFSGLGRTERCYILRICMKYLIKNYCLQENDITTILNAMESKVRSWAVGGNKKNKEYFDKCIKKSWGEEKGAEKNLKCRVIEVIKASDRGSSSKLDPLRTLSGGGSGTCPMNYDHGCINGTAGSVVVDDDDSDVDSEESEDDDDDEDDNDGAVTAATTTTPTQSTSHSSGHGIGSFSPSLPPGNGNGKKGKVPFPSLSSFPFDSIHPYLPLVPSILGIITITYFLWKYFGQLGKIKRFRRAPLRIPGPSVQEQVLDHVQQDSSHEYRLVKERKPRSAPTRTKRSGPVNRRTIIEIHFEVLDECQKGDTQLNQKDFLELLVQEFMGSELMEEKQVPKDEVLMECVPLERVPIEEVPSLGSVFMV</sequence>
<organism evidence="4 5">
    <name type="scientific">Plasmodium knowlesi</name>
    <dbReference type="NCBI Taxonomy" id="5850"/>
    <lineage>
        <taxon>Eukaryota</taxon>
        <taxon>Sar</taxon>
        <taxon>Alveolata</taxon>
        <taxon>Apicomplexa</taxon>
        <taxon>Aconoidasida</taxon>
        <taxon>Haemosporida</taxon>
        <taxon>Plasmodiidae</taxon>
        <taxon>Plasmodium</taxon>
        <taxon>Plasmodium (Plasmodium)</taxon>
    </lineage>
</organism>
<protein>
    <submittedName>
        <fullName evidence="4">SICAvar type II</fullName>
    </submittedName>
</protein>
<evidence type="ECO:0000313" key="4">
    <source>
        <dbReference type="EMBL" id="OTN65819.1"/>
    </source>
</evidence>
<dbReference type="OrthoDB" id="376328at2759"/>
<feature type="compositionally biased region" description="Low complexity" evidence="1">
    <location>
        <begin position="275"/>
        <end position="299"/>
    </location>
</feature>
<keyword evidence="2" id="KW-0472">Membrane</keyword>
<keyword evidence="2" id="KW-1133">Transmembrane helix</keyword>
<dbReference type="AlphaFoldDB" id="A0A1Y3DNS1"/>
<reference evidence="4 5" key="1">
    <citation type="submission" date="2017-05" db="EMBL/GenBank/DDBJ databases">
        <title>PacBio assembly of a Plasmodium knowlesi genome sequence with Hi-C correction and manual annotation of the SICAvar gene family.</title>
        <authorList>
            <person name="Lapp S.A."/>
            <person name="Geraldo J.A."/>
            <person name="Chien J.-T."/>
            <person name="Ay F."/>
            <person name="Pakala S.B."/>
            <person name="Batugedara G."/>
            <person name="Humphrey J.C."/>
            <person name="Debarry J.D."/>
            <person name="Le Roch K.G."/>
            <person name="Galinski M.R."/>
            <person name="Kissinger J.C."/>
        </authorList>
    </citation>
    <scope>NUCLEOTIDE SEQUENCE [LARGE SCALE GENOMIC DNA]</scope>
    <source>
        <strain evidence="5">Malayan Strain Pk1 (A+)</strain>
    </source>
</reference>